<dbReference type="EMBL" id="KL647570">
    <property type="protein sequence ID" value="KEY74456.1"/>
    <property type="molecule type" value="Genomic_DNA"/>
</dbReference>
<reference evidence="4 5" key="1">
    <citation type="journal article" date="2014" name="BMC Genomics">
        <title>Comparative genome sequencing reveals chemotype-specific gene clusters in the toxigenic black mold Stachybotrys.</title>
        <authorList>
            <person name="Semeiks J."/>
            <person name="Borek D."/>
            <person name="Otwinowski Z."/>
            <person name="Grishin N.V."/>
        </authorList>
    </citation>
    <scope>NUCLEOTIDE SEQUENCE [LARGE SCALE GENOMIC DNA]</scope>
    <source>
        <strain evidence="5">CBS 109288 / IBT 7711</strain>
    </source>
</reference>
<dbReference type="InterPro" id="IPR036291">
    <property type="entry name" value="NAD(P)-bd_dom_sf"/>
</dbReference>
<dbReference type="SUPFAM" id="SSF51735">
    <property type="entry name" value="NAD(P)-binding Rossmann-fold domains"/>
    <property type="match status" value="1"/>
</dbReference>
<name>A0A084BA77_STACB</name>
<dbReference type="PRINTS" id="PR00081">
    <property type="entry name" value="GDHRDH"/>
</dbReference>
<proteinExistence type="inferred from homology"/>
<protein>
    <submittedName>
        <fullName evidence="4">Uncharacterized protein</fullName>
    </submittedName>
</protein>
<dbReference type="PANTHER" id="PTHR43180:SF31">
    <property type="entry name" value="CHAIN DEHYDROGENASE_REDUCTASE, PUTATIVE (AFU_ORTHOLOGUE AFUA_2G16570)-RELATED"/>
    <property type="match status" value="1"/>
</dbReference>
<keyword evidence="5" id="KW-1185">Reference proteome</keyword>
<dbReference type="InterPro" id="IPR002347">
    <property type="entry name" value="SDR_fam"/>
</dbReference>
<organism evidence="4 5">
    <name type="scientific">Stachybotrys chartarum (strain CBS 109288 / IBT 7711)</name>
    <name type="common">Toxic black mold</name>
    <name type="synonym">Stilbospora chartarum</name>
    <dbReference type="NCBI Taxonomy" id="1280523"/>
    <lineage>
        <taxon>Eukaryota</taxon>
        <taxon>Fungi</taxon>
        <taxon>Dikarya</taxon>
        <taxon>Ascomycota</taxon>
        <taxon>Pezizomycotina</taxon>
        <taxon>Sordariomycetes</taxon>
        <taxon>Hypocreomycetidae</taxon>
        <taxon>Hypocreales</taxon>
        <taxon>Stachybotryaceae</taxon>
        <taxon>Stachybotrys</taxon>
    </lineage>
</organism>
<gene>
    <name evidence="4" type="ORF">S7711_04494</name>
</gene>
<dbReference type="AlphaFoldDB" id="A0A084BA77"/>
<keyword evidence="2" id="KW-0521">NADP</keyword>
<evidence type="ECO:0000256" key="2">
    <source>
        <dbReference type="ARBA" id="ARBA00022857"/>
    </source>
</evidence>
<dbReference type="HOGENOM" id="CLU_010194_13_3_1"/>
<dbReference type="PANTHER" id="PTHR43180">
    <property type="entry name" value="3-OXOACYL-(ACYL-CARRIER-PROTEIN) REDUCTASE (AFU_ORTHOLOGUE AFUA_6G11210)"/>
    <property type="match status" value="1"/>
</dbReference>
<accession>A0A084BA77</accession>
<comment type="similarity">
    <text evidence="1">Belongs to the short-chain dehydrogenases/reductases (SDR) family.</text>
</comment>
<evidence type="ECO:0000256" key="3">
    <source>
        <dbReference type="ARBA" id="ARBA00023002"/>
    </source>
</evidence>
<dbReference type="GO" id="GO:0016491">
    <property type="term" value="F:oxidoreductase activity"/>
    <property type="evidence" value="ECO:0007669"/>
    <property type="project" value="UniProtKB-KW"/>
</dbReference>
<evidence type="ECO:0000313" key="4">
    <source>
        <dbReference type="EMBL" id="KEY74456.1"/>
    </source>
</evidence>
<evidence type="ECO:0000256" key="1">
    <source>
        <dbReference type="ARBA" id="ARBA00006484"/>
    </source>
</evidence>
<dbReference type="OrthoDB" id="5371740at2759"/>
<keyword evidence="3" id="KW-0560">Oxidoreductase</keyword>
<evidence type="ECO:0000313" key="5">
    <source>
        <dbReference type="Proteomes" id="UP000028045"/>
    </source>
</evidence>
<sequence>MAAPLSSGLVDPTTDIDASRLAGKTAIVTGGANGIGEAYVRALQAADSCADGRPFRTLFVQCNVTNWDEQVELFRKAAAFSPTGKIHYVIANAGITRDDEVFKFDGLEKGPQRPNLSIIDVNVYGTLYTTKLALHYFVAQNGTEPNSDQDDTCLILIGSGAAIVDVPRTPQYQCTKWGARGIMHALRGTAFYYGGRVNMISPWYVRTKILSQEAFDHVRDVGVEFATTEDAGQLALRILGDPSINGRNLFLCPRKWAPKGYLDLDLEDPPKDSLLAEIQADQIKGAPVELGLFL</sequence>
<dbReference type="Gene3D" id="3.40.50.720">
    <property type="entry name" value="NAD(P)-binding Rossmann-like Domain"/>
    <property type="match status" value="1"/>
</dbReference>
<dbReference type="Pfam" id="PF00106">
    <property type="entry name" value="adh_short"/>
    <property type="match status" value="1"/>
</dbReference>
<dbReference type="Proteomes" id="UP000028045">
    <property type="component" value="Unassembled WGS sequence"/>
</dbReference>